<reference evidence="1" key="1">
    <citation type="submission" date="2016-03" db="EMBL/GenBank/DDBJ databases">
        <authorList>
            <person name="Ploux O."/>
        </authorList>
    </citation>
    <scope>NUCLEOTIDE SEQUENCE</scope>
    <source>
        <strain evidence="1">UC10</strain>
    </source>
</reference>
<sequence length="621" mass="67706">MTSELIKGFEHWLAEGLAPDVSAFASHAQSFLEWRGDAQVQTIGEGDIRAFLLEWCPRHLSMPAEQSREVCDAVGEFLRYLGEMGRLRGGPEPGRKLATLAVSLADAMQTKMADPANYGMAKSLFAGIDGAEDMTEQELLAAMQRRVDEHNALPFEQRKALTDHVFDRAPSTVELPFLHVPPPEADVMAVAAGAAMPAKVRALHDYLGEKGMALTPKGNLKLADGRALVDLLDTGDDFETTIGEKTFKTQSTTHLRQLMYLLVLFQESGAVRHAGNRLVPVKAWSRKSPVAKATSLFQTVIEFGVLSMMGPRMTFYDDLHGLLDEGVVLWLAGLLAPGASTGFDDIADLNERIVRSQFSSEEVSYYLSEQHLAEDLSRILDMLDATGAIAWTDRGESISRWGRVYWTGGAITMTAFGRHILPNYLPDAGITLRTVPDLTEASVTELISALDSQLAEQHSAILAAWQPSLPAFERAALVADVVAEADDAGTRLVGMRLLGMFDPEAAEPHMRQLLDTAAAGHAAMWLIDHGLADGDTVGAFITPAVVIDILSLLLDHPDALCAQFLSGHNPEGLIDLFWRHPAPETVAVLDVLGRYLPDRALAKQARKAAIKHRSWMANNGH</sequence>
<gene>
    <name evidence="1" type="ORF">MHPYR_470013</name>
</gene>
<evidence type="ECO:0000313" key="1">
    <source>
        <dbReference type="EMBL" id="SBS77679.1"/>
    </source>
</evidence>
<proteinExistence type="predicted"/>
<name>A0A1Y5PK26_9MYCO</name>
<organism evidence="1">
    <name type="scientific">uncultured Mycobacterium sp</name>
    <dbReference type="NCBI Taxonomy" id="171292"/>
    <lineage>
        <taxon>Bacteria</taxon>
        <taxon>Bacillati</taxon>
        <taxon>Actinomycetota</taxon>
        <taxon>Actinomycetes</taxon>
        <taxon>Mycobacteriales</taxon>
        <taxon>Mycobacteriaceae</taxon>
        <taxon>Mycobacterium</taxon>
        <taxon>environmental samples</taxon>
    </lineage>
</organism>
<dbReference type="EMBL" id="FLQS01000042">
    <property type="protein sequence ID" value="SBS77679.1"/>
    <property type="molecule type" value="Genomic_DNA"/>
</dbReference>
<dbReference type="AlphaFoldDB" id="A0A1Y5PK26"/>
<accession>A0A1Y5PK26</accession>
<protein>
    <submittedName>
        <fullName evidence="1">Uncharacterized protein</fullName>
    </submittedName>
</protein>